<dbReference type="VEuPathDB" id="AmoebaDB:NF0008390"/>
<dbReference type="InterPro" id="IPR007855">
    <property type="entry name" value="RDRP"/>
</dbReference>
<gene>
    <name evidence="3" type="ORF">FDP41_002001</name>
</gene>
<keyword evidence="1" id="KW-0696">RNA-directed RNA polymerase</keyword>
<evidence type="ECO:0000259" key="2">
    <source>
        <dbReference type="Pfam" id="PF05183"/>
    </source>
</evidence>
<dbReference type="VEuPathDB" id="AmoebaDB:NfTy_033700"/>
<dbReference type="GO" id="GO:0031380">
    <property type="term" value="C:nuclear RNA-directed RNA polymerase complex"/>
    <property type="evidence" value="ECO:0007669"/>
    <property type="project" value="TreeGrafter"/>
</dbReference>
<sequence>MHHARNSNCSEILRWQEMRFGNFDDRTVHCFRMTDPLFSKHFKIPSHSNEQLIWFRDGSIHIKFNVYTEHFFQVKINKRGIHQVIIQEFQDGNCTFYDIVLELKHPPQVFRKTSYDQKQQRLVAPTSHADREDIEQITSLWMCNFKVCNSILLQRCNSRPFQPFEYPVKSNMIDTLYQVDGVDVKGIPKSPCFHSLSFEIRYLLLCFNSQICGLLNCQQRVDSLLQWVQYCCTDNKNLVENILRELLDEVKSKPNMYPIEFMNLFHEWLKYYCQSPHMLECCDNSKDSYLIRKLVVTPTRIIYLGKSQEGGNYLLRRNSELVDAFCRVSFCDEDRSALFPGRFANLAHRVNFFVRIGIPLFDGRYEMLAYSSSQLRAFSYWSVYVTDNKKNLPKIIIDKLGNFSDEVKVAKRAARIGLCLTQTYEGEQVLFEKVPDIVSPTQSILSDGIGRISESYARELAEKNDIRLHGQRYIPSAFQFRLEGYKGVVVVDRKLHEKTSKDNRHLLLSHSQCKFSNSDNKTFGLVAYSRRRPTELNRQIIAVLDSNGLPEENILALVKENLNELRNDSPSYRWLRKTLAKQQHIVAENIKRAMQHEYAHEILQNDPLINKAQQLGFEKTLSHVKSHIPLKRAALLIGVLDFDGVLEENEVFIQLSPLHECEQLLYEHCENCYEKGGVVEGQVIVTRNPTLHPGDIRKLRAVNDSTGKLSHLKDVIVFSSKALISQPSKMGGGDLDGDEFFVSWEPLLMNFKEYEPLLDNHRQNVQLEKAQMCDENYHTYLAPRDFFCDYIHNEMIGLIADIHLKLYDNSKRTGGNGVHDTQCLKLAEIHSHQVDYAKSGQKVICNLPECETPHYMVKNGFYTETYASKSVLGKMFDMVTNFRSDNAISSYGQFNSTPFNIEQFCTINQQQSNYVYMYEQIDKLYGQYEHGLKHLMNRLYINSEYELLFNLINFKEKQVECGKSRFKLSKEIPETVVVFMNGMREKSFQFIQQMVSYLKHYQHVETSEQEVASIFYIVTRNKNQQKQRIEDMVGVSFYWLVMDLILGQQY</sequence>
<dbReference type="Pfam" id="PF05183">
    <property type="entry name" value="RdRP"/>
    <property type="match status" value="1"/>
</dbReference>
<dbReference type="Proteomes" id="UP000444721">
    <property type="component" value="Unassembled WGS sequence"/>
</dbReference>
<keyword evidence="1" id="KW-0548">Nucleotidyltransferase</keyword>
<dbReference type="RefSeq" id="XP_044563644.1">
    <property type="nucleotide sequence ID" value="XM_044705149.1"/>
</dbReference>
<comment type="similarity">
    <text evidence="1">Belongs to the RdRP family.</text>
</comment>
<reference evidence="3 4" key="1">
    <citation type="journal article" date="2019" name="Sci. Rep.">
        <title>Nanopore sequencing improves the draft genome of the human pathogenic amoeba Naegleria fowleri.</title>
        <authorList>
            <person name="Liechti N."/>
            <person name="Schurch N."/>
            <person name="Bruggmann R."/>
            <person name="Wittwer M."/>
        </authorList>
    </citation>
    <scope>NUCLEOTIDE SEQUENCE [LARGE SCALE GENOMIC DNA]</scope>
    <source>
        <strain evidence="3 4">ATCC 30894</strain>
    </source>
</reference>
<dbReference type="PANTHER" id="PTHR23079">
    <property type="entry name" value="RNA-DEPENDENT RNA POLYMERASE"/>
    <property type="match status" value="1"/>
</dbReference>
<dbReference type="EMBL" id="VFQX01000028">
    <property type="protein sequence ID" value="KAF0978931.1"/>
    <property type="molecule type" value="Genomic_DNA"/>
</dbReference>
<organism evidence="3 4">
    <name type="scientific">Naegleria fowleri</name>
    <name type="common">Brain eating amoeba</name>
    <dbReference type="NCBI Taxonomy" id="5763"/>
    <lineage>
        <taxon>Eukaryota</taxon>
        <taxon>Discoba</taxon>
        <taxon>Heterolobosea</taxon>
        <taxon>Tetramitia</taxon>
        <taxon>Eutetramitia</taxon>
        <taxon>Vahlkampfiidae</taxon>
        <taxon>Naegleria</taxon>
    </lineage>
</organism>
<accession>A0A6A5BWS6</accession>
<dbReference type="InterPro" id="IPR057596">
    <property type="entry name" value="RDRP_core"/>
</dbReference>
<dbReference type="GO" id="GO:0030422">
    <property type="term" value="P:siRNA processing"/>
    <property type="evidence" value="ECO:0007669"/>
    <property type="project" value="TreeGrafter"/>
</dbReference>
<evidence type="ECO:0000313" key="3">
    <source>
        <dbReference type="EMBL" id="KAF0978931.1"/>
    </source>
</evidence>
<keyword evidence="4" id="KW-1185">Reference proteome</keyword>
<dbReference type="EC" id="2.7.7.48" evidence="1"/>
<dbReference type="GeneID" id="68109219"/>
<comment type="caution">
    <text evidence="3">The sequence shown here is derived from an EMBL/GenBank/DDBJ whole genome shotgun (WGS) entry which is preliminary data.</text>
</comment>
<dbReference type="AlphaFoldDB" id="A0A6A5BWS6"/>
<proteinExistence type="inferred from homology"/>
<dbReference type="OrthoDB" id="6513042at2759"/>
<name>A0A6A5BWS6_NAEFO</name>
<dbReference type="VEuPathDB" id="AmoebaDB:FDP41_002001"/>
<keyword evidence="1" id="KW-0694">RNA-binding</keyword>
<dbReference type="GO" id="GO:0003723">
    <property type="term" value="F:RNA binding"/>
    <property type="evidence" value="ECO:0007669"/>
    <property type="project" value="UniProtKB-KW"/>
</dbReference>
<dbReference type="GO" id="GO:0003968">
    <property type="term" value="F:RNA-directed RNA polymerase activity"/>
    <property type="evidence" value="ECO:0007669"/>
    <property type="project" value="UniProtKB-KW"/>
</dbReference>
<dbReference type="PANTHER" id="PTHR23079:SF55">
    <property type="entry name" value="RNA-DIRECTED RNA POLYMERASE"/>
    <property type="match status" value="1"/>
</dbReference>
<feature type="domain" description="RDRP core" evidence="2">
    <location>
        <begin position="296"/>
        <end position="879"/>
    </location>
</feature>
<protein>
    <recommendedName>
        <fullName evidence="1">RNA-dependent RNA polymerase</fullName>
        <ecNumber evidence="1">2.7.7.48</ecNumber>
    </recommendedName>
</protein>
<comment type="catalytic activity">
    <reaction evidence="1">
        <text>RNA(n) + a ribonucleoside 5'-triphosphate = RNA(n+1) + diphosphate</text>
        <dbReference type="Rhea" id="RHEA:21248"/>
        <dbReference type="Rhea" id="RHEA-COMP:14527"/>
        <dbReference type="Rhea" id="RHEA-COMP:17342"/>
        <dbReference type="ChEBI" id="CHEBI:33019"/>
        <dbReference type="ChEBI" id="CHEBI:61557"/>
        <dbReference type="ChEBI" id="CHEBI:140395"/>
        <dbReference type="EC" id="2.7.7.48"/>
    </reaction>
</comment>
<keyword evidence="1" id="KW-0808">Transferase</keyword>
<evidence type="ECO:0000313" key="4">
    <source>
        <dbReference type="Proteomes" id="UP000444721"/>
    </source>
</evidence>
<evidence type="ECO:0000256" key="1">
    <source>
        <dbReference type="RuleBase" id="RU363098"/>
    </source>
</evidence>